<evidence type="ECO:0000256" key="1">
    <source>
        <dbReference type="SAM" id="SignalP"/>
    </source>
</evidence>
<dbReference type="OrthoDB" id="1491699at2"/>
<dbReference type="EMBL" id="SWBQ01000002">
    <property type="protein sequence ID" value="TKC06955.1"/>
    <property type="molecule type" value="Genomic_DNA"/>
</dbReference>
<dbReference type="Proteomes" id="UP000307244">
    <property type="component" value="Unassembled WGS sequence"/>
</dbReference>
<keyword evidence="3" id="KW-1185">Reference proteome</keyword>
<feature type="signal peptide" evidence="1">
    <location>
        <begin position="1"/>
        <end position="19"/>
    </location>
</feature>
<keyword evidence="1" id="KW-0732">Signal</keyword>
<proteinExistence type="predicted"/>
<sequence>MKKIALIAVFLLLTAHSYGQTGKTSQNNVRIDTIKGRGGALDTVITRKTKLSFDTNFPNNYKRDESVVQALSPYLVSEIVDPTNRSHPFYLERARDAREKLPLAKAELLKRMKGNSDDRARMAKLDINSEGDLNSITFVHVPMYYITPNIVFFKNGENIAKYYNLAGLGLKYLALRNNRLLGYLDFYENKSGFKSNFIPALRLSVESYNQITKLGKTPIAFTQDIYAVDSKNAGAGGHPNVFGYVDQGHLVFSYYSEGIVKKVGTDAHVAPDPRFYKEYTLKTAEAFFSGSGSRSTINRWLDNTVSTLKSRP</sequence>
<comment type="caution">
    <text evidence="2">The sequence shown here is derived from an EMBL/GenBank/DDBJ whole genome shotgun (WGS) entry which is preliminary data.</text>
</comment>
<feature type="chain" id="PRO_5020249415" evidence="1">
    <location>
        <begin position="20"/>
        <end position="312"/>
    </location>
</feature>
<evidence type="ECO:0000313" key="2">
    <source>
        <dbReference type="EMBL" id="TKC06955.1"/>
    </source>
</evidence>
<dbReference type="AlphaFoldDB" id="A0A4U1CNF8"/>
<evidence type="ECO:0000313" key="3">
    <source>
        <dbReference type="Proteomes" id="UP000307244"/>
    </source>
</evidence>
<name>A0A4U1CNF8_9SPHI</name>
<protein>
    <submittedName>
        <fullName evidence="2">Uncharacterized protein</fullName>
    </submittedName>
</protein>
<dbReference type="RefSeq" id="WP_136835229.1">
    <property type="nucleotide sequence ID" value="NZ_SWBQ01000002.1"/>
</dbReference>
<reference evidence="2 3" key="1">
    <citation type="submission" date="2019-04" db="EMBL/GenBank/DDBJ databases">
        <title>Pedobacter sp. RP-3-15 sp. nov., isolated from Arctic soil.</title>
        <authorList>
            <person name="Dahal R.H."/>
            <person name="Kim D.-U."/>
        </authorList>
    </citation>
    <scope>NUCLEOTIDE SEQUENCE [LARGE SCALE GENOMIC DNA]</scope>
    <source>
        <strain evidence="2 3">RP-3-15</strain>
    </source>
</reference>
<organism evidence="2 3">
    <name type="scientific">Pedobacter frigoris</name>
    <dbReference type="NCBI Taxonomy" id="2571272"/>
    <lineage>
        <taxon>Bacteria</taxon>
        <taxon>Pseudomonadati</taxon>
        <taxon>Bacteroidota</taxon>
        <taxon>Sphingobacteriia</taxon>
        <taxon>Sphingobacteriales</taxon>
        <taxon>Sphingobacteriaceae</taxon>
        <taxon>Pedobacter</taxon>
    </lineage>
</organism>
<accession>A0A4U1CNF8</accession>
<gene>
    <name evidence="2" type="ORF">FA047_06700</name>
</gene>